<dbReference type="OrthoDB" id="545910at2759"/>
<feature type="region of interest" description="Disordered" evidence="5">
    <location>
        <begin position="473"/>
        <end position="532"/>
    </location>
</feature>
<feature type="compositionally biased region" description="Gly residues" evidence="5">
    <location>
        <begin position="519"/>
        <end position="530"/>
    </location>
</feature>
<dbReference type="GO" id="GO:0008270">
    <property type="term" value="F:zinc ion binding"/>
    <property type="evidence" value="ECO:0007669"/>
    <property type="project" value="UniProtKB-KW"/>
</dbReference>
<feature type="compositionally biased region" description="Basic residues" evidence="5">
    <location>
        <begin position="1"/>
        <end position="11"/>
    </location>
</feature>
<keyword evidence="10" id="KW-1185">Reference proteome</keyword>
<evidence type="ECO:0000256" key="1">
    <source>
        <dbReference type="ARBA" id="ARBA00022723"/>
    </source>
</evidence>
<dbReference type="PANTHER" id="PTHR31212:SF4">
    <property type="entry name" value="ALPHA-KETOGLUTARATE-DEPENDENT DIOXYGENASE ALKB HOMOLOG 3"/>
    <property type="match status" value="1"/>
</dbReference>
<feature type="domain" description="Fe2OG dioxygenase" evidence="7">
    <location>
        <begin position="247"/>
        <end position="363"/>
    </location>
</feature>
<dbReference type="InterPro" id="IPR037151">
    <property type="entry name" value="AlkB-like_sf"/>
</dbReference>
<dbReference type="GO" id="GO:0006307">
    <property type="term" value="P:DNA alkylation repair"/>
    <property type="evidence" value="ECO:0007669"/>
    <property type="project" value="InterPro"/>
</dbReference>
<dbReference type="InterPro" id="IPR003892">
    <property type="entry name" value="CUE"/>
</dbReference>
<feature type="domain" description="GRF-type" evidence="8">
    <location>
        <begin position="374"/>
        <end position="419"/>
    </location>
</feature>
<dbReference type="CDD" id="cd14279">
    <property type="entry name" value="CUE"/>
    <property type="match status" value="1"/>
</dbReference>
<reference evidence="9" key="1">
    <citation type="submission" date="2014-12" db="EMBL/GenBank/DDBJ databases">
        <title>Genome Sequence of Valsa Canker Pathogens Uncovers a Specific Adaption of Colonization on Woody Bark.</title>
        <authorList>
            <person name="Yin Z."/>
            <person name="Liu H."/>
            <person name="Gao X."/>
            <person name="Li Z."/>
            <person name="Song N."/>
            <person name="Ke X."/>
            <person name="Dai Q."/>
            <person name="Wu Y."/>
            <person name="Sun Y."/>
            <person name="Xu J.-R."/>
            <person name="Kang Z.K."/>
            <person name="Wang L."/>
            <person name="Huang L."/>
        </authorList>
    </citation>
    <scope>NUCLEOTIDE SEQUENCE [LARGE SCALE GENOMIC DNA]</scope>
    <source>
        <strain evidence="9">03-8</strain>
    </source>
</reference>
<gene>
    <name evidence="9" type="ORF">VM1G_04386</name>
</gene>
<evidence type="ECO:0000259" key="6">
    <source>
        <dbReference type="PROSITE" id="PS51140"/>
    </source>
</evidence>
<dbReference type="GO" id="GO:0051213">
    <property type="term" value="F:dioxygenase activity"/>
    <property type="evidence" value="ECO:0007669"/>
    <property type="project" value="InterPro"/>
</dbReference>
<dbReference type="AlphaFoldDB" id="A0A194VVQ9"/>
<dbReference type="EMBL" id="CM003101">
    <property type="protein sequence ID" value="KUI68316.1"/>
    <property type="molecule type" value="Genomic_DNA"/>
</dbReference>
<name>A0A194VVQ9_CYTMA</name>
<feature type="domain" description="CUE" evidence="6">
    <location>
        <begin position="33"/>
        <end position="75"/>
    </location>
</feature>
<keyword evidence="2 4" id="KW-0863">Zinc-finger</keyword>
<dbReference type="InterPro" id="IPR010666">
    <property type="entry name" value="Znf_GRF"/>
</dbReference>
<keyword evidence="3" id="KW-0862">Zinc</keyword>
<proteinExistence type="predicted"/>
<evidence type="ECO:0000256" key="3">
    <source>
        <dbReference type="ARBA" id="ARBA00022833"/>
    </source>
</evidence>
<evidence type="ECO:0000256" key="4">
    <source>
        <dbReference type="PROSITE-ProRule" id="PRU01343"/>
    </source>
</evidence>
<dbReference type="FunFam" id="2.60.120.590:FF:000010">
    <property type="entry name" value="GRF zinc finger domain protein"/>
    <property type="match status" value="1"/>
</dbReference>
<evidence type="ECO:0000256" key="2">
    <source>
        <dbReference type="ARBA" id="ARBA00022771"/>
    </source>
</evidence>
<evidence type="ECO:0000313" key="9">
    <source>
        <dbReference type="EMBL" id="KUI68316.1"/>
    </source>
</evidence>
<evidence type="ECO:0000256" key="5">
    <source>
        <dbReference type="SAM" id="MobiDB-lite"/>
    </source>
</evidence>
<dbReference type="GO" id="GO:0043130">
    <property type="term" value="F:ubiquitin binding"/>
    <property type="evidence" value="ECO:0007669"/>
    <property type="project" value="InterPro"/>
</dbReference>
<dbReference type="InterPro" id="IPR032854">
    <property type="entry name" value="ALKBH3"/>
</dbReference>
<sequence>MEFFTTKRKRKADSTDDVDELTNGRVEAEDEESTEVKLAILSSLYPDFPQEALLDVLLEHDGSVSEASASLLGPEEHSLRMAPMSSPRKRTSAVVSQTSLRKFAAPRPPNDEGAPSPKKTKLLSRKGATLHLFDPDDIAQHTPCSIIHNFLPPDLANSLLEEMLEEARSFEKNTFKLFDNVVSSPHTSSFYYLYNGTRLTDVRKITPQLDKVKPLVQKAVNHEIQQRIRTHHPDGVKLKYQTPHPWTPNAAFVNCYNGPAESVGWHSDQLTYLGPRAVIGSLSLGVSREFRVRRVVPKDEDSNPRADGDAEGQIAIHLPHNSLLVMHAEMQEEWKHSIAPTQAIDPHPVAGNKRINVTYRDYKASLHPKYTPKCKCGIPTVLRVVQKKRENRGKYFWMCHAGNMPGKDNCTFFQWAEFDDDGNPVWDGKGNCAGSIHRRLADPAAGAPARRSEVRRLPGRDLLRQPGLEDLIRGVHAPVGRDDSHEPVRRRRGRRRPGRRRVVAGDEGGKSSADLRLGPDGGAGGGGGSDGAVHLVEVRRRPGRERRVAVDEVDLEVVAPRAAEVVLQVVHQLVRLRPGVAPAPGGGVAGEGPQLHVGEDEEAGPGREGARRRVVLDHLQDVAVGRGLDVDADVVQEGPAVAACALDLDGHPEVVVALVDGFGVWGDSYLGQEDGELLVPVSGKVW</sequence>
<dbReference type="InterPro" id="IPR027450">
    <property type="entry name" value="AlkB-like"/>
</dbReference>
<accession>A0A194VVQ9</accession>
<feature type="region of interest" description="Disordered" evidence="5">
    <location>
        <begin position="68"/>
        <end position="121"/>
    </location>
</feature>
<dbReference type="SUPFAM" id="SSF51197">
    <property type="entry name" value="Clavaminate synthase-like"/>
    <property type="match status" value="1"/>
</dbReference>
<dbReference type="Proteomes" id="UP000078559">
    <property type="component" value="Chromosome 4"/>
</dbReference>
<keyword evidence="1" id="KW-0479">Metal-binding</keyword>
<dbReference type="PROSITE" id="PS51999">
    <property type="entry name" value="ZF_GRF"/>
    <property type="match status" value="1"/>
</dbReference>
<evidence type="ECO:0000313" key="10">
    <source>
        <dbReference type="Proteomes" id="UP000078559"/>
    </source>
</evidence>
<dbReference type="Pfam" id="PF06839">
    <property type="entry name" value="Zn_ribbon_GRF"/>
    <property type="match status" value="1"/>
</dbReference>
<dbReference type="PROSITE" id="PS51140">
    <property type="entry name" value="CUE"/>
    <property type="match status" value="1"/>
</dbReference>
<feature type="compositionally biased region" description="Basic residues" evidence="5">
    <location>
        <begin position="488"/>
        <end position="502"/>
    </location>
</feature>
<dbReference type="InterPro" id="IPR005123">
    <property type="entry name" value="Oxoglu/Fe-dep_dioxygenase_dom"/>
</dbReference>
<dbReference type="Pfam" id="PF13532">
    <property type="entry name" value="2OG-FeII_Oxy_2"/>
    <property type="match status" value="1"/>
</dbReference>
<feature type="region of interest" description="Disordered" evidence="5">
    <location>
        <begin position="1"/>
        <end position="32"/>
    </location>
</feature>
<feature type="region of interest" description="Disordered" evidence="5">
    <location>
        <begin position="584"/>
        <end position="609"/>
    </location>
</feature>
<dbReference type="Gene3D" id="2.60.120.590">
    <property type="entry name" value="Alpha-ketoglutarate-dependent dioxygenase AlkB-like"/>
    <property type="match status" value="1"/>
</dbReference>
<dbReference type="PROSITE" id="PS51471">
    <property type="entry name" value="FE2OG_OXY"/>
    <property type="match status" value="1"/>
</dbReference>
<protein>
    <submittedName>
        <fullName evidence="9">Uncharacterized protein</fullName>
    </submittedName>
</protein>
<evidence type="ECO:0000259" key="8">
    <source>
        <dbReference type="PROSITE" id="PS51999"/>
    </source>
</evidence>
<organism evidence="9 10">
    <name type="scientific">Cytospora mali</name>
    <name type="common">Apple Valsa canker fungus</name>
    <name type="synonym">Valsa mali</name>
    <dbReference type="NCBI Taxonomy" id="578113"/>
    <lineage>
        <taxon>Eukaryota</taxon>
        <taxon>Fungi</taxon>
        <taxon>Dikarya</taxon>
        <taxon>Ascomycota</taxon>
        <taxon>Pezizomycotina</taxon>
        <taxon>Sordariomycetes</taxon>
        <taxon>Sordariomycetidae</taxon>
        <taxon>Diaporthales</taxon>
        <taxon>Cytosporaceae</taxon>
        <taxon>Cytospora</taxon>
    </lineage>
</organism>
<evidence type="ECO:0000259" key="7">
    <source>
        <dbReference type="PROSITE" id="PS51471"/>
    </source>
</evidence>
<dbReference type="PANTHER" id="PTHR31212">
    <property type="entry name" value="ALPHA-KETOGLUTARATE-DEPENDENT DIOXYGENASE ALKB HOMOLOG 3"/>
    <property type="match status" value="1"/>
</dbReference>